<sequence length="601" mass="69775">MTKYDPEEEKRMAQASDFYARNPHVKKSAIARQFRVKYRLWKARLAGRKSQNTKGAYNKALNPDQEEGVKQFIDFLIYLGHKADLKTVRAAANKILAKSASTHQVTRIWAQRWFKRNKAWFKTLRAKTLAQERKAANRKENLEEHFNEYYGALEKFGICFEDVWNMDETGFRIGVLNGKIVITHLNTKAVYLADPDNRESLTAIETISAGGEAITPFLILKGEILLEEHFNNDLDTETVFATSSTRYINDALSLKYIKHFHNQTYQRIQGKWRMLIFDGHGSYTSDEFLYYCWSHKISIRGRTFKRRTILSTFSKAGLLGRETIRYAYDKLAQFVPKEDKQTEISPLRTPLISKPFQNPPISANRAAHNTYICQRLDDYFILGRDEEEYALIPTEPKLLRASLIMERELAREKAGRKHVQKHGVISKGSAVRQIAHRRESLFTAKEMDNNAYLNRRIRETNAYITKHITGKLPRRRRARGETAPYDLGEPFGYRDEPPFVDYGDTGLKAHYQKLTAKWEEQRQIDHKTELFHANKMDFRLASPGYEEEWVGEFGDMRVEMLARELGFVRPPPNPPSFYDNGFGNIVRLDANGEETIIGYTK</sequence>
<accession>A0A2J6TKX1</accession>
<keyword evidence="2" id="KW-1185">Reference proteome</keyword>
<dbReference type="RefSeq" id="XP_024740532.1">
    <property type="nucleotide sequence ID" value="XM_024879642.1"/>
</dbReference>
<evidence type="ECO:0000313" key="2">
    <source>
        <dbReference type="Proteomes" id="UP000235371"/>
    </source>
</evidence>
<evidence type="ECO:0008006" key="3">
    <source>
        <dbReference type="Google" id="ProtNLM"/>
    </source>
</evidence>
<dbReference type="GeneID" id="36587719"/>
<gene>
    <name evidence="1" type="ORF">K444DRAFT_609816</name>
</gene>
<organism evidence="1 2">
    <name type="scientific">Hyaloscypha bicolor E</name>
    <dbReference type="NCBI Taxonomy" id="1095630"/>
    <lineage>
        <taxon>Eukaryota</taxon>
        <taxon>Fungi</taxon>
        <taxon>Dikarya</taxon>
        <taxon>Ascomycota</taxon>
        <taxon>Pezizomycotina</taxon>
        <taxon>Leotiomycetes</taxon>
        <taxon>Helotiales</taxon>
        <taxon>Hyaloscyphaceae</taxon>
        <taxon>Hyaloscypha</taxon>
        <taxon>Hyaloscypha bicolor</taxon>
    </lineage>
</organism>
<protein>
    <recommendedName>
        <fullName evidence="3">HTH CENPB-type domain-containing protein</fullName>
    </recommendedName>
</protein>
<dbReference type="Proteomes" id="UP000235371">
    <property type="component" value="Unassembled WGS sequence"/>
</dbReference>
<evidence type="ECO:0000313" key="1">
    <source>
        <dbReference type="EMBL" id="PMD63628.1"/>
    </source>
</evidence>
<dbReference type="STRING" id="1095630.A0A2J6TKX1"/>
<dbReference type="OrthoDB" id="5420958at2759"/>
<name>A0A2J6TKX1_9HELO</name>
<reference evidence="1 2" key="1">
    <citation type="submission" date="2016-04" db="EMBL/GenBank/DDBJ databases">
        <title>A degradative enzymes factory behind the ericoid mycorrhizal symbiosis.</title>
        <authorList>
            <consortium name="DOE Joint Genome Institute"/>
            <person name="Martino E."/>
            <person name="Morin E."/>
            <person name="Grelet G."/>
            <person name="Kuo A."/>
            <person name="Kohler A."/>
            <person name="Daghino S."/>
            <person name="Barry K."/>
            <person name="Choi C."/>
            <person name="Cichocki N."/>
            <person name="Clum A."/>
            <person name="Copeland A."/>
            <person name="Hainaut M."/>
            <person name="Haridas S."/>
            <person name="Labutti K."/>
            <person name="Lindquist E."/>
            <person name="Lipzen A."/>
            <person name="Khouja H.-R."/>
            <person name="Murat C."/>
            <person name="Ohm R."/>
            <person name="Olson A."/>
            <person name="Spatafora J."/>
            <person name="Veneault-Fourrey C."/>
            <person name="Henrissat B."/>
            <person name="Grigoriev I."/>
            <person name="Martin F."/>
            <person name="Perotto S."/>
        </authorList>
    </citation>
    <scope>NUCLEOTIDE SEQUENCE [LARGE SCALE GENOMIC DNA]</scope>
    <source>
        <strain evidence="1 2">E</strain>
    </source>
</reference>
<dbReference type="InParanoid" id="A0A2J6TKX1"/>
<proteinExistence type="predicted"/>
<dbReference type="AlphaFoldDB" id="A0A2J6TKX1"/>
<dbReference type="EMBL" id="KZ613780">
    <property type="protein sequence ID" value="PMD63628.1"/>
    <property type="molecule type" value="Genomic_DNA"/>
</dbReference>